<protein>
    <submittedName>
        <fullName evidence="1">Uncharacterized protein</fullName>
    </submittedName>
</protein>
<reference evidence="2" key="1">
    <citation type="journal article" date="2012" name="Science">
        <title>The Paleozoic origin of enzymatic lignin decomposition reconstructed from 31 fungal genomes.</title>
        <authorList>
            <person name="Floudas D."/>
            <person name="Binder M."/>
            <person name="Riley R."/>
            <person name="Barry K."/>
            <person name="Blanchette R.A."/>
            <person name="Henrissat B."/>
            <person name="Martinez A.T."/>
            <person name="Otillar R."/>
            <person name="Spatafora J.W."/>
            <person name="Yadav J.S."/>
            <person name="Aerts A."/>
            <person name="Benoit I."/>
            <person name="Boyd A."/>
            <person name="Carlson A."/>
            <person name="Copeland A."/>
            <person name="Coutinho P.M."/>
            <person name="de Vries R.P."/>
            <person name="Ferreira P."/>
            <person name="Findley K."/>
            <person name="Foster B."/>
            <person name="Gaskell J."/>
            <person name="Glotzer D."/>
            <person name="Gorecki P."/>
            <person name="Heitman J."/>
            <person name="Hesse C."/>
            <person name="Hori C."/>
            <person name="Igarashi K."/>
            <person name="Jurgens J.A."/>
            <person name="Kallen N."/>
            <person name="Kersten P."/>
            <person name="Kohler A."/>
            <person name="Kuees U."/>
            <person name="Kumar T.K.A."/>
            <person name="Kuo A."/>
            <person name="LaButti K."/>
            <person name="Larrondo L.F."/>
            <person name="Lindquist E."/>
            <person name="Ling A."/>
            <person name="Lombard V."/>
            <person name="Lucas S."/>
            <person name="Lundell T."/>
            <person name="Martin R."/>
            <person name="McLaughlin D.J."/>
            <person name="Morgenstern I."/>
            <person name="Morin E."/>
            <person name="Murat C."/>
            <person name="Nagy L.G."/>
            <person name="Nolan M."/>
            <person name="Ohm R.A."/>
            <person name="Patyshakuliyeva A."/>
            <person name="Rokas A."/>
            <person name="Ruiz-Duenas F.J."/>
            <person name="Sabat G."/>
            <person name="Salamov A."/>
            <person name="Samejima M."/>
            <person name="Schmutz J."/>
            <person name="Slot J.C."/>
            <person name="St John F."/>
            <person name="Stenlid J."/>
            <person name="Sun H."/>
            <person name="Sun S."/>
            <person name="Syed K."/>
            <person name="Tsang A."/>
            <person name="Wiebenga A."/>
            <person name="Young D."/>
            <person name="Pisabarro A."/>
            <person name="Eastwood D.C."/>
            <person name="Martin F."/>
            <person name="Cullen D."/>
            <person name="Grigoriev I.V."/>
            <person name="Hibbett D.S."/>
        </authorList>
    </citation>
    <scope>NUCLEOTIDE SEQUENCE [LARGE SCALE GENOMIC DNA]</scope>
    <source>
        <strain evidence="2">TFB10046</strain>
    </source>
</reference>
<dbReference type="EMBL" id="JH688086">
    <property type="protein sequence ID" value="EJD33781.1"/>
    <property type="molecule type" value="Genomic_DNA"/>
</dbReference>
<dbReference type="AlphaFoldDB" id="J0CTX3"/>
<evidence type="ECO:0000313" key="2">
    <source>
        <dbReference type="Proteomes" id="UP000006514"/>
    </source>
</evidence>
<proteinExistence type="predicted"/>
<gene>
    <name evidence="1" type="ORF">AURDEDRAFT_177144</name>
</gene>
<organism evidence="1 2">
    <name type="scientific">Auricularia subglabra (strain TFB-10046 / SS5)</name>
    <name type="common">White-rot fungus</name>
    <name type="synonym">Auricularia delicata (strain TFB10046)</name>
    <dbReference type="NCBI Taxonomy" id="717982"/>
    <lineage>
        <taxon>Eukaryota</taxon>
        <taxon>Fungi</taxon>
        <taxon>Dikarya</taxon>
        <taxon>Basidiomycota</taxon>
        <taxon>Agaricomycotina</taxon>
        <taxon>Agaricomycetes</taxon>
        <taxon>Auriculariales</taxon>
        <taxon>Auriculariaceae</taxon>
        <taxon>Auricularia</taxon>
    </lineage>
</organism>
<accession>J0CTX3</accession>
<dbReference type="InParanoid" id="J0CTX3"/>
<sequence>MSAKEIPDPVSLNELASLPGIIAIHAEVIERTTEWRSQALAVPFDNGVSVASFPHDDDQSWLKTLASKLSTSRDSLSDPEAVSLCDQTLVMIKSESIFLHRRRLVWESVRQKAMALSGDSPTYEGELSYPCMQWPNPVIAAISIFLWTLESIFGTPRRELSFILTFLHILVATITDVPTPIPPEITHIKAYFKDLPVDPASLLNKPVPHVGVLRRR</sequence>
<dbReference type="KEGG" id="adl:AURDEDRAFT_177144"/>
<name>J0CTX3_AURST</name>
<keyword evidence="2" id="KW-1185">Reference proteome</keyword>
<dbReference type="Proteomes" id="UP000006514">
    <property type="component" value="Unassembled WGS sequence"/>
</dbReference>
<evidence type="ECO:0000313" key="1">
    <source>
        <dbReference type="EMBL" id="EJD33781.1"/>
    </source>
</evidence>